<dbReference type="InterPro" id="IPR051477">
    <property type="entry name" value="Expansin_CellWall"/>
</dbReference>
<evidence type="ECO:0000313" key="2">
    <source>
        <dbReference type="EMBL" id="KAF1921747.1"/>
    </source>
</evidence>
<accession>A0A6A5R789</accession>
<dbReference type="Gene3D" id="2.40.40.10">
    <property type="entry name" value="RlpA-like domain"/>
    <property type="match status" value="1"/>
</dbReference>
<evidence type="ECO:0000313" key="3">
    <source>
        <dbReference type="Proteomes" id="UP000800096"/>
    </source>
</evidence>
<gene>
    <name evidence="2" type="ORF">BDU57DRAFT_437033</name>
</gene>
<dbReference type="CDD" id="cd22191">
    <property type="entry name" value="DPBB_RlpA_EXP_N-like"/>
    <property type="match status" value="1"/>
</dbReference>
<dbReference type="PANTHER" id="PTHR31836">
    <property type="match status" value="1"/>
</dbReference>
<dbReference type="PANTHER" id="PTHR31836:SF28">
    <property type="entry name" value="SRCR DOMAIN-CONTAINING PROTEIN-RELATED"/>
    <property type="match status" value="1"/>
</dbReference>
<dbReference type="OrthoDB" id="406505at2759"/>
<evidence type="ECO:0000256" key="1">
    <source>
        <dbReference type="ARBA" id="ARBA00022729"/>
    </source>
</evidence>
<sequence length="103" mass="11171">MTIYDNNGGFGACGTELHDTDMIVALAKDTWGASTYNPATGAATNPWCGQRIKVEYNGNHIFAKIMDMCPGCKGADIDLSLAAWKELTKLDEKTRLKASWTPA</sequence>
<keyword evidence="1" id="KW-0732">Signal</keyword>
<reference evidence="2" key="1">
    <citation type="journal article" date="2020" name="Stud. Mycol.">
        <title>101 Dothideomycetes genomes: a test case for predicting lifestyles and emergence of pathogens.</title>
        <authorList>
            <person name="Haridas S."/>
            <person name="Albert R."/>
            <person name="Binder M."/>
            <person name="Bloem J."/>
            <person name="Labutti K."/>
            <person name="Salamov A."/>
            <person name="Andreopoulos B."/>
            <person name="Baker S."/>
            <person name="Barry K."/>
            <person name="Bills G."/>
            <person name="Bluhm B."/>
            <person name="Cannon C."/>
            <person name="Castanera R."/>
            <person name="Culley D."/>
            <person name="Daum C."/>
            <person name="Ezra D."/>
            <person name="Gonzalez J."/>
            <person name="Henrissat B."/>
            <person name="Kuo A."/>
            <person name="Liang C."/>
            <person name="Lipzen A."/>
            <person name="Lutzoni F."/>
            <person name="Magnuson J."/>
            <person name="Mondo S."/>
            <person name="Nolan M."/>
            <person name="Ohm R."/>
            <person name="Pangilinan J."/>
            <person name="Park H.-J."/>
            <person name="Ramirez L."/>
            <person name="Alfaro M."/>
            <person name="Sun H."/>
            <person name="Tritt A."/>
            <person name="Yoshinaga Y."/>
            <person name="Zwiers L.-H."/>
            <person name="Turgeon B."/>
            <person name="Goodwin S."/>
            <person name="Spatafora J."/>
            <person name="Crous P."/>
            <person name="Grigoriev I."/>
        </authorList>
    </citation>
    <scope>NUCLEOTIDE SEQUENCE</scope>
    <source>
        <strain evidence="2">HMLAC05119</strain>
    </source>
</reference>
<keyword evidence="3" id="KW-1185">Reference proteome</keyword>
<organism evidence="2 3">
    <name type="scientific">Ampelomyces quisqualis</name>
    <name type="common">Powdery mildew agent</name>
    <dbReference type="NCBI Taxonomy" id="50730"/>
    <lineage>
        <taxon>Eukaryota</taxon>
        <taxon>Fungi</taxon>
        <taxon>Dikarya</taxon>
        <taxon>Ascomycota</taxon>
        <taxon>Pezizomycotina</taxon>
        <taxon>Dothideomycetes</taxon>
        <taxon>Pleosporomycetidae</taxon>
        <taxon>Pleosporales</taxon>
        <taxon>Pleosporineae</taxon>
        <taxon>Phaeosphaeriaceae</taxon>
        <taxon>Ampelomyces</taxon>
    </lineage>
</organism>
<name>A0A6A5R789_AMPQU</name>
<dbReference type="SUPFAM" id="SSF50685">
    <property type="entry name" value="Barwin-like endoglucanases"/>
    <property type="match status" value="1"/>
</dbReference>
<dbReference type="AlphaFoldDB" id="A0A6A5R789"/>
<dbReference type="InterPro" id="IPR036908">
    <property type="entry name" value="RlpA-like_sf"/>
</dbReference>
<protein>
    <submittedName>
        <fullName evidence="2">Uncharacterized protein</fullName>
    </submittedName>
</protein>
<proteinExistence type="predicted"/>
<dbReference type="Proteomes" id="UP000800096">
    <property type="component" value="Unassembled WGS sequence"/>
</dbReference>
<dbReference type="EMBL" id="ML979132">
    <property type="protein sequence ID" value="KAF1921747.1"/>
    <property type="molecule type" value="Genomic_DNA"/>
</dbReference>